<keyword evidence="3" id="KW-1185">Reference proteome</keyword>
<dbReference type="EMBL" id="JARBHB010000015">
    <property type="protein sequence ID" value="KAJ8867637.1"/>
    <property type="molecule type" value="Genomic_DNA"/>
</dbReference>
<dbReference type="Proteomes" id="UP001159363">
    <property type="component" value="Chromosome 14"/>
</dbReference>
<evidence type="ECO:0000313" key="2">
    <source>
        <dbReference type="EMBL" id="KAJ8867637.1"/>
    </source>
</evidence>
<reference evidence="2 3" key="1">
    <citation type="submission" date="2023-02" db="EMBL/GenBank/DDBJ databases">
        <title>LHISI_Scaffold_Assembly.</title>
        <authorList>
            <person name="Stuart O.P."/>
            <person name="Cleave R."/>
            <person name="Magrath M.J.L."/>
            <person name="Mikheyev A.S."/>
        </authorList>
    </citation>
    <scope>NUCLEOTIDE SEQUENCE [LARGE SCALE GENOMIC DNA]</scope>
    <source>
        <strain evidence="2">Daus_M_001</strain>
        <tissue evidence="2">Leg muscle</tissue>
    </source>
</reference>
<name>A0ABQ9G5A7_9NEOP</name>
<comment type="caution">
    <text evidence="2">The sequence shown here is derived from an EMBL/GenBank/DDBJ whole genome shotgun (WGS) entry which is preliminary data.</text>
</comment>
<gene>
    <name evidence="2" type="ORF">PR048_031440</name>
</gene>
<evidence type="ECO:0000313" key="3">
    <source>
        <dbReference type="Proteomes" id="UP001159363"/>
    </source>
</evidence>
<organism evidence="2 3">
    <name type="scientific">Dryococelus australis</name>
    <dbReference type="NCBI Taxonomy" id="614101"/>
    <lineage>
        <taxon>Eukaryota</taxon>
        <taxon>Metazoa</taxon>
        <taxon>Ecdysozoa</taxon>
        <taxon>Arthropoda</taxon>
        <taxon>Hexapoda</taxon>
        <taxon>Insecta</taxon>
        <taxon>Pterygota</taxon>
        <taxon>Neoptera</taxon>
        <taxon>Polyneoptera</taxon>
        <taxon>Phasmatodea</taxon>
        <taxon>Verophasmatodea</taxon>
        <taxon>Anareolatae</taxon>
        <taxon>Phasmatidae</taxon>
        <taxon>Eurycanthinae</taxon>
        <taxon>Dryococelus</taxon>
    </lineage>
</organism>
<accession>A0ABQ9G5A7</accession>
<protein>
    <submittedName>
        <fullName evidence="2">Uncharacterized protein</fullName>
    </submittedName>
</protein>
<proteinExistence type="predicted"/>
<evidence type="ECO:0000256" key="1">
    <source>
        <dbReference type="SAM" id="MobiDB-lite"/>
    </source>
</evidence>
<sequence>MAERKRDNGNSGFSPGGWRPYRQQTQRASRIVAMRHLMRVSVSPLAFARSLLCHVESVVIEQFTSHCGEPSSIPRRASLVFLHADSVAGVAFSRCVYSDCSLFLNLFGLERAFCRPSMLRLEAYQGTACKLTYDLTYTNTHALSRIRTQNLPRLRAAHQPTAPWEVDLARRNERVGGTGDPRENPSTNGIVRRDYHMLKSSVARPGLNLDRLAVRLLASHQGRPSSIPGLVNLGFPQLGIVLGDVPGRRVFSGTSRLPLPCIPALLHSRYISPSSALEISF</sequence>
<feature type="region of interest" description="Disordered" evidence="1">
    <location>
        <begin position="1"/>
        <end position="22"/>
    </location>
</feature>